<feature type="signal peptide" evidence="9">
    <location>
        <begin position="1"/>
        <end position="24"/>
    </location>
</feature>
<accession>Q4SE35</accession>
<dbReference type="KEGG" id="tng:GSTEN00019734G001"/>
<dbReference type="GO" id="GO:0090336">
    <property type="term" value="P:positive regulation of brown fat cell differentiation"/>
    <property type="evidence" value="ECO:0007669"/>
    <property type="project" value="TreeGrafter"/>
</dbReference>
<keyword evidence="6 9" id="KW-0732">Signal</keyword>
<evidence type="ECO:0000256" key="1">
    <source>
        <dbReference type="ARBA" id="ARBA00004613"/>
    </source>
</evidence>
<sequence length="405" mass="44733">MLRPAAASLLPLLPLLLLWRISLCQYSSDQCSWKGSGLMHEGHARDVEQVYLRCSQGSLEWLYPTGAIIVNLRPNTISSAAARLSVCIKPSADSRGTNIYLDRNGKLRLLMREEDQARGKVQCFGIQEGALFVEAVPHTDISRRTTAFQYELLSNRPGPDARSLGAPCQPCSDAEILLAVCTSDIVARGSITKVEQKEEHSSISVLLSHLYRQKTQIFTGGAARARRWTGSIKMPPQCRVRSGEGEFLFTGTVRFGEAWMGCAPRYKDFLRLYQEAQLQGTNPCQKLTSTAAALDNTAMNSTPEFQLKATVHWEMQTEFLWQPCPSLKLLAGAFRAFQPCSSRMLAIFWETFCDLGFDSGNRGALRALPGSWIQHIHSLHSPLSTSGFAPSPDSTLATGPTHPDL</sequence>
<comment type="caution">
    <text evidence="10">The sequence shown here is derived from an EMBL/GenBank/DDBJ whole genome shotgun (WGS) entry which is preliminary data.</text>
</comment>
<keyword evidence="4" id="KW-0964">Secreted</keyword>
<dbReference type="InterPro" id="IPR051998">
    <property type="entry name" value="Meteorin-like"/>
</dbReference>
<keyword evidence="7" id="KW-1015">Disulfide bond</keyword>
<evidence type="ECO:0000256" key="5">
    <source>
        <dbReference type="ARBA" id="ARBA00022702"/>
    </source>
</evidence>
<feature type="compositionally biased region" description="Polar residues" evidence="8">
    <location>
        <begin position="384"/>
        <end position="398"/>
    </location>
</feature>
<protein>
    <recommendedName>
        <fullName evidence="3">Meteorin-like protein</fullName>
    </recommendedName>
</protein>
<evidence type="ECO:0000256" key="7">
    <source>
        <dbReference type="ARBA" id="ARBA00023157"/>
    </source>
</evidence>
<gene>
    <name evidence="10" type="ORF">GSTENG00019734001</name>
</gene>
<organism evidence="10">
    <name type="scientific">Tetraodon nigroviridis</name>
    <name type="common">Spotted green pufferfish</name>
    <name type="synonym">Chelonodon nigroviridis</name>
    <dbReference type="NCBI Taxonomy" id="99883"/>
    <lineage>
        <taxon>Eukaryota</taxon>
        <taxon>Metazoa</taxon>
        <taxon>Chordata</taxon>
        <taxon>Craniata</taxon>
        <taxon>Vertebrata</taxon>
        <taxon>Euteleostomi</taxon>
        <taxon>Actinopterygii</taxon>
        <taxon>Neopterygii</taxon>
        <taxon>Teleostei</taxon>
        <taxon>Neoteleostei</taxon>
        <taxon>Acanthomorphata</taxon>
        <taxon>Eupercaria</taxon>
        <taxon>Tetraodontiformes</taxon>
        <taxon>Tetradontoidea</taxon>
        <taxon>Tetraodontidae</taxon>
        <taxon>Tetraodon</taxon>
    </lineage>
</organism>
<dbReference type="AlphaFoldDB" id="Q4SE35"/>
<dbReference type="PANTHER" id="PTHR28593">
    <property type="entry name" value="METEORIN-LIKE PROTEIN"/>
    <property type="match status" value="1"/>
</dbReference>
<feature type="region of interest" description="Disordered" evidence="8">
    <location>
        <begin position="384"/>
        <end position="405"/>
    </location>
</feature>
<dbReference type="GO" id="GO:0005615">
    <property type="term" value="C:extracellular space"/>
    <property type="evidence" value="ECO:0007669"/>
    <property type="project" value="TreeGrafter"/>
</dbReference>
<comment type="similarity">
    <text evidence="2">Belongs to the meteorin family.</text>
</comment>
<dbReference type="OrthoDB" id="6092325at2759"/>
<evidence type="ECO:0000256" key="4">
    <source>
        <dbReference type="ARBA" id="ARBA00022525"/>
    </source>
</evidence>
<evidence type="ECO:0000256" key="2">
    <source>
        <dbReference type="ARBA" id="ARBA00005669"/>
    </source>
</evidence>
<evidence type="ECO:0000256" key="3">
    <source>
        <dbReference type="ARBA" id="ARBA00016272"/>
    </source>
</evidence>
<keyword evidence="5" id="KW-0372">Hormone</keyword>
<reference evidence="10" key="2">
    <citation type="submission" date="2004-02" db="EMBL/GenBank/DDBJ databases">
        <authorList>
            <consortium name="Genoscope"/>
            <consortium name="Whitehead Institute Centre for Genome Research"/>
        </authorList>
    </citation>
    <scope>NUCLEOTIDE SEQUENCE</scope>
</reference>
<evidence type="ECO:0000256" key="8">
    <source>
        <dbReference type="SAM" id="MobiDB-lite"/>
    </source>
</evidence>
<feature type="chain" id="PRO_5004243642" description="Meteorin-like protein" evidence="9">
    <location>
        <begin position="25"/>
        <end position="405"/>
    </location>
</feature>
<dbReference type="GO" id="GO:0097009">
    <property type="term" value="P:energy homeostasis"/>
    <property type="evidence" value="ECO:0007669"/>
    <property type="project" value="TreeGrafter"/>
</dbReference>
<dbReference type="PANTHER" id="PTHR28593:SF1">
    <property type="entry name" value="METEORIN-LIKE PROTEIN"/>
    <property type="match status" value="1"/>
</dbReference>
<proteinExistence type="inferred from homology"/>
<evidence type="ECO:0000313" key="10">
    <source>
        <dbReference type="EMBL" id="CAG01097.1"/>
    </source>
</evidence>
<reference evidence="10" key="1">
    <citation type="journal article" date="2004" name="Nature">
        <title>Genome duplication in the teleost fish Tetraodon nigroviridis reveals the early vertebrate proto-karyotype.</title>
        <authorList>
            <person name="Jaillon O."/>
            <person name="Aury J.-M."/>
            <person name="Brunet F."/>
            <person name="Petit J.-L."/>
            <person name="Stange-Thomann N."/>
            <person name="Mauceli E."/>
            <person name="Bouneau L."/>
            <person name="Fischer C."/>
            <person name="Ozouf-Costaz C."/>
            <person name="Bernot A."/>
            <person name="Nicaud S."/>
            <person name="Jaffe D."/>
            <person name="Fisher S."/>
            <person name="Lutfalla G."/>
            <person name="Dossat C."/>
            <person name="Segurens B."/>
            <person name="Dasilva C."/>
            <person name="Salanoubat M."/>
            <person name="Levy M."/>
            <person name="Boudet N."/>
            <person name="Castellano S."/>
            <person name="Anthouard V."/>
            <person name="Jubin C."/>
            <person name="Castelli V."/>
            <person name="Katinka M."/>
            <person name="Vacherie B."/>
            <person name="Biemont C."/>
            <person name="Skalli Z."/>
            <person name="Cattolico L."/>
            <person name="Poulain J."/>
            <person name="De Berardinis V."/>
            <person name="Cruaud C."/>
            <person name="Duprat S."/>
            <person name="Brottier P."/>
            <person name="Coutanceau J.-P."/>
            <person name="Gouzy J."/>
            <person name="Parra G."/>
            <person name="Lardier G."/>
            <person name="Chapple C."/>
            <person name="McKernan K.J."/>
            <person name="McEwan P."/>
            <person name="Bosak S."/>
            <person name="Kellis M."/>
            <person name="Volff J.-N."/>
            <person name="Guigo R."/>
            <person name="Zody M.C."/>
            <person name="Mesirov J."/>
            <person name="Lindblad-Toh K."/>
            <person name="Birren B."/>
            <person name="Nusbaum C."/>
            <person name="Kahn D."/>
            <person name="Robinson-Rechavi M."/>
            <person name="Laudet V."/>
            <person name="Schachter V."/>
            <person name="Quetier F."/>
            <person name="Saurin W."/>
            <person name="Scarpelli C."/>
            <person name="Wincker P."/>
            <person name="Lander E.S."/>
            <person name="Weissenbach J."/>
            <person name="Roest Crollius H."/>
        </authorList>
    </citation>
    <scope>NUCLEOTIDE SEQUENCE [LARGE SCALE GENOMIC DNA]</scope>
</reference>
<name>Q4SE35_TETNG</name>
<dbReference type="EMBL" id="CAAE01014626">
    <property type="protein sequence ID" value="CAG01097.1"/>
    <property type="molecule type" value="Genomic_DNA"/>
</dbReference>
<comment type="subcellular location">
    <subcellularLocation>
        <location evidence="1">Secreted</location>
    </subcellularLocation>
</comment>
<dbReference type="GO" id="GO:0005179">
    <property type="term" value="F:hormone activity"/>
    <property type="evidence" value="ECO:0007669"/>
    <property type="project" value="UniProtKB-KW"/>
</dbReference>
<evidence type="ECO:0000256" key="9">
    <source>
        <dbReference type="SAM" id="SignalP"/>
    </source>
</evidence>
<evidence type="ECO:0000256" key="6">
    <source>
        <dbReference type="ARBA" id="ARBA00022729"/>
    </source>
</evidence>